<feature type="transmembrane region" description="Helical" evidence="10">
    <location>
        <begin position="109"/>
        <end position="127"/>
    </location>
</feature>
<name>A0A3P3XQJ9_9SPIR</name>
<dbReference type="EMBL" id="FWDO01000005">
    <property type="protein sequence ID" value="SLM18555.1"/>
    <property type="molecule type" value="Genomic_DNA"/>
</dbReference>
<evidence type="ECO:0000256" key="3">
    <source>
        <dbReference type="ARBA" id="ARBA00022630"/>
    </source>
</evidence>
<dbReference type="AlphaFoldDB" id="A0A3P3XQJ9"/>
<dbReference type="Pfam" id="PF03116">
    <property type="entry name" value="NQR2_RnfD_RnfE"/>
    <property type="match status" value="1"/>
</dbReference>
<reference evidence="11" key="1">
    <citation type="submission" date="2017-02" db="EMBL/GenBank/DDBJ databases">
        <authorList>
            <person name="Regsiter A."/>
            <person name="William W."/>
        </authorList>
    </citation>
    <scope>NUCLEOTIDE SEQUENCE</scope>
    <source>
        <strain evidence="11">BdmA 4</strain>
    </source>
</reference>
<evidence type="ECO:0000256" key="4">
    <source>
        <dbReference type="ARBA" id="ARBA00022643"/>
    </source>
</evidence>
<keyword evidence="4" id="KW-0288">FMN</keyword>
<evidence type="ECO:0000256" key="9">
    <source>
        <dbReference type="SAM" id="MobiDB-lite"/>
    </source>
</evidence>
<feature type="transmembrane region" description="Helical" evidence="10">
    <location>
        <begin position="169"/>
        <end position="187"/>
    </location>
</feature>
<keyword evidence="1" id="KW-0813">Transport</keyword>
<dbReference type="GO" id="GO:0055085">
    <property type="term" value="P:transmembrane transport"/>
    <property type="evidence" value="ECO:0007669"/>
    <property type="project" value="InterPro"/>
</dbReference>
<keyword evidence="3" id="KW-0285">Flavoprotein</keyword>
<proteinExistence type="predicted"/>
<evidence type="ECO:0000256" key="2">
    <source>
        <dbReference type="ARBA" id="ARBA00022553"/>
    </source>
</evidence>
<evidence type="ECO:0000313" key="11">
    <source>
        <dbReference type="EMBL" id="SLM18555.1"/>
    </source>
</evidence>
<feature type="transmembrane region" description="Helical" evidence="10">
    <location>
        <begin position="194"/>
        <end position="212"/>
    </location>
</feature>
<feature type="region of interest" description="Disordered" evidence="9">
    <location>
        <begin position="298"/>
        <end position="327"/>
    </location>
</feature>
<keyword evidence="5 10" id="KW-0812">Transmembrane</keyword>
<dbReference type="GO" id="GO:0005886">
    <property type="term" value="C:plasma membrane"/>
    <property type="evidence" value="ECO:0007669"/>
    <property type="project" value="TreeGrafter"/>
</dbReference>
<evidence type="ECO:0000256" key="10">
    <source>
        <dbReference type="SAM" id="Phobius"/>
    </source>
</evidence>
<feature type="transmembrane region" description="Helical" evidence="10">
    <location>
        <begin position="79"/>
        <end position="97"/>
    </location>
</feature>
<evidence type="ECO:0000256" key="5">
    <source>
        <dbReference type="ARBA" id="ARBA00022692"/>
    </source>
</evidence>
<evidence type="ECO:0000256" key="7">
    <source>
        <dbReference type="ARBA" id="ARBA00022989"/>
    </source>
</evidence>
<feature type="transmembrane region" description="Helical" evidence="10">
    <location>
        <begin position="250"/>
        <end position="270"/>
    </location>
</feature>
<keyword evidence="6" id="KW-1278">Translocase</keyword>
<accession>A0A3P3XQJ9</accession>
<keyword evidence="2" id="KW-0597">Phosphoprotein</keyword>
<gene>
    <name evidence="11" type="ORF">SPIRO4BDMA_50070</name>
</gene>
<keyword evidence="7 10" id="KW-1133">Transmembrane helix</keyword>
<dbReference type="PANTHER" id="PTHR30578">
    <property type="entry name" value="ELECTRON TRANSPORT COMPLEX PROTEIN RNFD"/>
    <property type="match status" value="1"/>
</dbReference>
<dbReference type="InterPro" id="IPR004338">
    <property type="entry name" value="NqrB/RnfD"/>
</dbReference>
<organism evidence="11">
    <name type="scientific">uncultured spirochete</name>
    <dbReference type="NCBI Taxonomy" id="156406"/>
    <lineage>
        <taxon>Bacteria</taxon>
        <taxon>Pseudomonadati</taxon>
        <taxon>Spirochaetota</taxon>
        <taxon>Spirochaetia</taxon>
        <taxon>Spirochaetales</taxon>
        <taxon>environmental samples</taxon>
    </lineage>
</organism>
<feature type="transmembrane region" description="Helical" evidence="10">
    <location>
        <begin position="218"/>
        <end position="238"/>
    </location>
</feature>
<evidence type="ECO:0000256" key="8">
    <source>
        <dbReference type="ARBA" id="ARBA00023136"/>
    </source>
</evidence>
<dbReference type="PANTHER" id="PTHR30578:SF1">
    <property type="entry name" value="NA(+)-TRANSLOCATING NADH-QUINONE REDUCTASE SUBUNIT B"/>
    <property type="match status" value="1"/>
</dbReference>
<sequence>MIKFLKQPMMRKVLIALAPIYLFSLWMYGLRVLAAALVVFVCGIGTEWLFERKRQGKVSEAVLVTCALYTLAWPPATPLWILAVGIVFAVAMAKGVYGGFGRNIFNPAIAGRAFVYISFAIVLSRAYTSFGNFGIGAVDVLSSATPLAQMRAHTPVPISNLLFGLRPGAMGESMTLLIVLAAVYLVLTKTASWRIILATLAGGAVTNLIILATGAQKALPMESLLAGSFLYMSVFMATDPVSAPKRQPSHYIYGALIGATAVIIRTFSAFPEGTSFAILFGNTFANLIDIAVDSFKKKAPAPDQKPAGSDASNPPAQPAAPRTKGGA</sequence>
<feature type="transmembrane region" description="Helical" evidence="10">
    <location>
        <begin position="12"/>
        <end position="28"/>
    </location>
</feature>
<evidence type="ECO:0000256" key="6">
    <source>
        <dbReference type="ARBA" id="ARBA00022967"/>
    </source>
</evidence>
<protein>
    <submittedName>
        <fullName evidence="11">NQR2 and RnfD family protein</fullName>
    </submittedName>
</protein>
<evidence type="ECO:0000256" key="1">
    <source>
        <dbReference type="ARBA" id="ARBA00022448"/>
    </source>
</evidence>
<keyword evidence="8 10" id="KW-0472">Membrane</keyword>